<proteinExistence type="predicted"/>
<dbReference type="InParanoid" id="A0A1S3H954"/>
<dbReference type="RefSeq" id="XP_013382006.1">
    <property type="nucleotide sequence ID" value="XM_013526552.1"/>
</dbReference>
<dbReference type="GO" id="GO:0008168">
    <property type="term" value="F:methyltransferase activity"/>
    <property type="evidence" value="ECO:0007669"/>
    <property type="project" value="InterPro"/>
</dbReference>
<dbReference type="Proteomes" id="UP000085678">
    <property type="component" value="Unplaced"/>
</dbReference>
<dbReference type="InterPro" id="IPR005299">
    <property type="entry name" value="MeTrfase_7"/>
</dbReference>
<reference evidence="2" key="1">
    <citation type="submission" date="2025-08" db="UniProtKB">
        <authorList>
            <consortium name="RefSeq"/>
        </authorList>
    </citation>
    <scope>IDENTIFICATION</scope>
    <source>
        <tissue evidence="2">Gonads</tissue>
    </source>
</reference>
<dbReference type="Pfam" id="PF03492">
    <property type="entry name" value="Methyltransf_7"/>
    <property type="match status" value="1"/>
</dbReference>
<accession>A0A1S3H954</accession>
<dbReference type="PANTHER" id="PTHR31009">
    <property type="entry name" value="S-ADENOSYL-L-METHIONINE:CARBOXYL METHYLTRANSFERASE FAMILY PROTEIN"/>
    <property type="match status" value="1"/>
</dbReference>
<dbReference type="Gene3D" id="3.40.50.150">
    <property type="entry name" value="Vaccinia Virus protein VP39"/>
    <property type="match status" value="1"/>
</dbReference>
<organism evidence="1 2">
    <name type="scientific">Lingula anatina</name>
    <name type="common">Brachiopod</name>
    <name type="synonym">Lingula unguis</name>
    <dbReference type="NCBI Taxonomy" id="7574"/>
    <lineage>
        <taxon>Eukaryota</taxon>
        <taxon>Metazoa</taxon>
        <taxon>Spiralia</taxon>
        <taxon>Lophotrochozoa</taxon>
        <taxon>Brachiopoda</taxon>
        <taxon>Linguliformea</taxon>
        <taxon>Lingulata</taxon>
        <taxon>Lingulida</taxon>
        <taxon>Linguloidea</taxon>
        <taxon>Lingulidae</taxon>
        <taxon>Lingula</taxon>
    </lineage>
</organism>
<evidence type="ECO:0000313" key="1">
    <source>
        <dbReference type="Proteomes" id="UP000085678"/>
    </source>
</evidence>
<gene>
    <name evidence="2" type="primary">LOC106152812</name>
</gene>
<dbReference type="OrthoDB" id="1890922at2759"/>
<dbReference type="KEGG" id="lak:106152812"/>
<evidence type="ECO:0000313" key="2">
    <source>
        <dbReference type="RefSeq" id="XP_013382006.1"/>
    </source>
</evidence>
<keyword evidence="1" id="KW-1185">Reference proteome</keyword>
<protein>
    <submittedName>
        <fullName evidence="2">Indole-3-acetate O-methyltransferase 1</fullName>
    </submittedName>
</protein>
<name>A0A1S3H954_LINAN</name>
<dbReference type="GeneID" id="106152812"/>
<sequence>MDQQYGVPCSTAFGKQIRQSKYPVYRMLDRHHGSHFWSGNAVNYEKLYNNILPYALQAIAGSVNSTDRPFVACDFGAGDGGTSMKLMTEIIRAVRAKYGKEKPIVIVYEDLPWNDFKSLFFLTQGLFEDQRNFLPQDKNVFLLASGTNFYERCLPPNYVDLAVSCSAMHWLSKRPCNLQWDIIGQGDKVSYEELDAYKKQAAVDWETILINRAKELKIGAHIIIAIVGTKEGVHSGSTAIYKVKVIPYLRDLWLSFATAGRITKVRPFSGVYNVK</sequence>
<dbReference type="AlphaFoldDB" id="A0A1S3H954"/>
<dbReference type="SUPFAM" id="SSF53335">
    <property type="entry name" value="S-adenosyl-L-methionine-dependent methyltransferases"/>
    <property type="match status" value="1"/>
</dbReference>
<dbReference type="InterPro" id="IPR029063">
    <property type="entry name" value="SAM-dependent_MTases_sf"/>
</dbReference>